<name>A0A2X4UNR9_9GAMM</name>
<dbReference type="AlphaFoldDB" id="A0A2X4UNR9"/>
<dbReference type="KEGG" id="lri:NCTC12151_02115"/>
<dbReference type="InterPro" id="IPR014756">
    <property type="entry name" value="Ig_E-set"/>
</dbReference>
<sequence>MTAAIAAALAAGRPYPFGCYYDGQGVNFAIYSADAQRVELCLFDEQGSEQRLPLPCRSGDVWHGYLPGGLPGQRYGYRLYGQWEPSRGLRFNPQKLTIDPYSRALDSKVPDAPSLYDREPPPNSQDNAQFVPKSVVVHESYDWQNDSRPCVPWCNTVIYEAHVRGLTKMHPAIPEALQGTYAGLAHPAAIAHLLKLGITTLELMPIQFHVDEPRLQSMGLSNYWGYNVLAPFAVEPRYWSQRPGSTPLSEFRDLVKALHLAGIEVILDVVFNHTAELDEFGPTLSLRGIDNRSYYWLEENGQYANWSGCGNALRLSHPAGIQYALDCLRFWATECRVDGFRFDLGVSLGRTPDFSPSSPLLVALQNDPLLSTLKLIAEPWDLGPGGYRLGEFPQPFGEWNDRFRDTVRRFWLRGDVGLGEFARRLAASSDIFAHHGRQPCASVNLITAHDGFTLRDLVSFDHKHNQANGEDNRDGHGENYSANHGYEGLEAPDDILQHRLRSTRSLLATLLLSQGTPQILAGDELGNSQEGNNNAYCQDSPIAWIDWSSADDSLTAFVSGLISLRKRIPALTSPLWWQGDAKTQDVQWINAEGSPMTPEQWEQPDRRTLLVVLSEKWLVVINASNMSQPLNLRQTQWEIAAPFSHDDIDIQGELYAARPNSMTVLHKKR</sequence>
<dbReference type="GO" id="GO:0004135">
    <property type="term" value="F:amylo-alpha-1,6-glucosidase activity"/>
    <property type="evidence" value="ECO:0007669"/>
    <property type="project" value="InterPro"/>
</dbReference>
<dbReference type="RefSeq" id="WP_232054900.1">
    <property type="nucleotide sequence ID" value="NZ_LR698987.1"/>
</dbReference>
<dbReference type="InterPro" id="IPR006047">
    <property type="entry name" value="GH13_cat_dom"/>
</dbReference>
<feature type="domain" description="Glycosyl hydrolase family 13 catalytic" evidence="5">
    <location>
        <begin position="171"/>
        <end position="565"/>
    </location>
</feature>
<dbReference type="Gene3D" id="2.60.40.10">
    <property type="entry name" value="Immunoglobulins"/>
    <property type="match status" value="1"/>
</dbReference>
<proteinExistence type="inferred from homology"/>
<dbReference type="SMART" id="SM00642">
    <property type="entry name" value="Aamy"/>
    <property type="match status" value="1"/>
</dbReference>
<dbReference type="InterPro" id="IPR011837">
    <property type="entry name" value="Glycogen_debranch_GlgX"/>
</dbReference>
<dbReference type="Gene3D" id="3.20.20.80">
    <property type="entry name" value="Glycosidases"/>
    <property type="match status" value="1"/>
</dbReference>
<dbReference type="Proteomes" id="UP000249005">
    <property type="component" value="Chromosome 1"/>
</dbReference>
<dbReference type="SUPFAM" id="SSF51011">
    <property type="entry name" value="Glycosyl hydrolase domain"/>
    <property type="match status" value="1"/>
</dbReference>
<dbReference type="InterPro" id="IPR040784">
    <property type="entry name" value="GlgX_C"/>
</dbReference>
<dbReference type="NCBIfam" id="NF002983">
    <property type="entry name" value="PRK03705.1"/>
    <property type="match status" value="1"/>
</dbReference>
<dbReference type="SUPFAM" id="SSF81296">
    <property type="entry name" value="E set domains"/>
    <property type="match status" value="1"/>
</dbReference>
<dbReference type="InterPro" id="IPR013780">
    <property type="entry name" value="Glyco_hydro_b"/>
</dbReference>
<dbReference type="Gene3D" id="2.60.40.1180">
    <property type="entry name" value="Golgi alpha-mannosidase II"/>
    <property type="match status" value="1"/>
</dbReference>
<keyword evidence="2 6" id="KW-0378">Hydrolase</keyword>
<evidence type="ECO:0000313" key="7">
    <source>
        <dbReference type="Proteomes" id="UP000249005"/>
    </source>
</evidence>
<dbReference type="CDD" id="cd02856">
    <property type="entry name" value="E_set_GDE_Isoamylase_N"/>
    <property type="match status" value="1"/>
</dbReference>
<dbReference type="InterPro" id="IPR013783">
    <property type="entry name" value="Ig-like_fold"/>
</dbReference>
<organism evidence="6 7">
    <name type="scientific">Leminorella richardii</name>
    <dbReference type="NCBI Taxonomy" id="158841"/>
    <lineage>
        <taxon>Bacteria</taxon>
        <taxon>Pseudomonadati</taxon>
        <taxon>Pseudomonadota</taxon>
        <taxon>Gammaproteobacteria</taxon>
        <taxon>Enterobacterales</taxon>
        <taxon>Budviciaceae</taxon>
        <taxon>Leminorella</taxon>
    </lineage>
</organism>
<keyword evidence="3 6" id="KW-0326">Glycosidase</keyword>
<reference evidence="6 7" key="1">
    <citation type="submission" date="2018-06" db="EMBL/GenBank/DDBJ databases">
        <authorList>
            <consortium name="Pathogen Informatics"/>
            <person name="Doyle S."/>
        </authorList>
    </citation>
    <scope>NUCLEOTIDE SEQUENCE [LARGE SCALE GENOMIC DNA]</scope>
    <source>
        <strain evidence="6 7">NCTC12151</strain>
    </source>
</reference>
<evidence type="ECO:0000259" key="5">
    <source>
        <dbReference type="SMART" id="SM00642"/>
    </source>
</evidence>
<comment type="similarity">
    <text evidence="1">Belongs to the glycosyl hydrolase 13 family.</text>
</comment>
<evidence type="ECO:0000256" key="1">
    <source>
        <dbReference type="ARBA" id="ARBA00008061"/>
    </source>
</evidence>
<protein>
    <submittedName>
        <fullName evidence="6">Glycogen debranching enzyme</fullName>
        <ecNumber evidence="6">3.2.1.-</ecNumber>
    </submittedName>
</protein>
<evidence type="ECO:0000313" key="6">
    <source>
        <dbReference type="EMBL" id="SQI41507.1"/>
    </source>
</evidence>
<accession>A0A2X4UNR9</accession>
<dbReference type="InterPro" id="IPR044505">
    <property type="entry name" value="GlgX_Isoamylase_N_E_set"/>
</dbReference>
<dbReference type="GO" id="GO:0005980">
    <property type="term" value="P:glycogen catabolic process"/>
    <property type="evidence" value="ECO:0007669"/>
    <property type="project" value="InterPro"/>
</dbReference>
<dbReference type="InterPro" id="IPR004193">
    <property type="entry name" value="Glyco_hydro_13_N"/>
</dbReference>
<dbReference type="InterPro" id="IPR017853">
    <property type="entry name" value="GH"/>
</dbReference>
<dbReference type="CDD" id="cd11326">
    <property type="entry name" value="AmyAc_Glg_debranch"/>
    <property type="match status" value="1"/>
</dbReference>
<dbReference type="NCBIfam" id="TIGR02100">
    <property type="entry name" value="glgX_debranch"/>
    <property type="match status" value="1"/>
</dbReference>
<dbReference type="SUPFAM" id="SSF51445">
    <property type="entry name" value="(Trans)glycosidases"/>
    <property type="match status" value="1"/>
</dbReference>
<evidence type="ECO:0000256" key="4">
    <source>
        <dbReference type="SAM" id="MobiDB-lite"/>
    </source>
</evidence>
<dbReference type="EC" id="3.2.1.-" evidence="6"/>
<evidence type="ECO:0000256" key="2">
    <source>
        <dbReference type="ARBA" id="ARBA00022801"/>
    </source>
</evidence>
<keyword evidence="7" id="KW-1185">Reference proteome</keyword>
<evidence type="ECO:0000256" key="3">
    <source>
        <dbReference type="ARBA" id="ARBA00023295"/>
    </source>
</evidence>
<dbReference type="PANTHER" id="PTHR43002">
    <property type="entry name" value="GLYCOGEN DEBRANCHING ENZYME"/>
    <property type="match status" value="1"/>
</dbReference>
<dbReference type="Pfam" id="PF02922">
    <property type="entry name" value="CBM_48"/>
    <property type="match status" value="1"/>
</dbReference>
<feature type="region of interest" description="Disordered" evidence="4">
    <location>
        <begin position="109"/>
        <end position="128"/>
    </location>
</feature>
<gene>
    <name evidence="6" type="primary">glgX</name>
    <name evidence="6" type="ORF">NCTC12151_02115</name>
</gene>
<dbReference type="EMBL" id="LS483470">
    <property type="protein sequence ID" value="SQI41507.1"/>
    <property type="molecule type" value="Genomic_DNA"/>
</dbReference>
<dbReference type="Pfam" id="PF18390">
    <property type="entry name" value="GlgX_C"/>
    <property type="match status" value="1"/>
</dbReference>